<protein>
    <recommendedName>
        <fullName evidence="1">DDE-1 domain-containing protein</fullName>
    </recommendedName>
</protein>
<accession>A0A8J4YKM3</accession>
<evidence type="ECO:0000313" key="2">
    <source>
        <dbReference type="EMBL" id="KAG0729172.1"/>
    </source>
</evidence>
<proteinExistence type="predicted"/>
<organism evidence="2 3">
    <name type="scientific">Chionoecetes opilio</name>
    <name type="common">Atlantic snow crab</name>
    <name type="synonym">Cancer opilio</name>
    <dbReference type="NCBI Taxonomy" id="41210"/>
    <lineage>
        <taxon>Eukaryota</taxon>
        <taxon>Metazoa</taxon>
        <taxon>Ecdysozoa</taxon>
        <taxon>Arthropoda</taxon>
        <taxon>Crustacea</taxon>
        <taxon>Multicrustacea</taxon>
        <taxon>Malacostraca</taxon>
        <taxon>Eumalacostraca</taxon>
        <taxon>Eucarida</taxon>
        <taxon>Decapoda</taxon>
        <taxon>Pleocyemata</taxon>
        <taxon>Brachyura</taxon>
        <taxon>Eubrachyura</taxon>
        <taxon>Majoidea</taxon>
        <taxon>Majidae</taxon>
        <taxon>Chionoecetes</taxon>
    </lineage>
</organism>
<reference evidence="2" key="1">
    <citation type="submission" date="2020-07" db="EMBL/GenBank/DDBJ databases">
        <title>The High-quality genome of the commercially important snow crab, Chionoecetes opilio.</title>
        <authorList>
            <person name="Jeong J.-H."/>
            <person name="Ryu S."/>
        </authorList>
    </citation>
    <scope>NUCLEOTIDE SEQUENCE</scope>
    <source>
        <strain evidence="2">MADBK_172401_WGS</strain>
        <tissue evidence="2">Digestive gland</tissue>
    </source>
</reference>
<evidence type="ECO:0000259" key="1">
    <source>
        <dbReference type="Pfam" id="PF03184"/>
    </source>
</evidence>
<gene>
    <name evidence="2" type="ORF">GWK47_030890</name>
</gene>
<comment type="caution">
    <text evidence="2">The sequence shown here is derived from an EMBL/GenBank/DDBJ whole genome shotgun (WGS) entry which is preliminary data.</text>
</comment>
<dbReference type="AlphaFoldDB" id="A0A8J4YKM3"/>
<evidence type="ECO:0000313" key="3">
    <source>
        <dbReference type="Proteomes" id="UP000770661"/>
    </source>
</evidence>
<feature type="domain" description="DDE-1" evidence="1">
    <location>
        <begin position="102"/>
        <end position="138"/>
    </location>
</feature>
<keyword evidence="3" id="KW-1185">Reference proteome</keyword>
<dbReference type="InterPro" id="IPR004875">
    <property type="entry name" value="DDE_SF_endonuclease_dom"/>
</dbReference>
<dbReference type="Proteomes" id="UP000770661">
    <property type="component" value="Unassembled WGS sequence"/>
</dbReference>
<sequence>MLASDLPRLAPCLPLRTTRCHPPHLCLPEEDRWISEQVDQRKSNVDGVAIREKARSIYDHLAEEPSGSSPAPGLLPAMGGSIDSSSVLACTTLLAERMEDDSTMTLMDFWKQYNIRHALLTIKQAWDEVKPSTLNACWYANLA</sequence>
<dbReference type="OrthoDB" id="8066856at2759"/>
<dbReference type="GO" id="GO:0003676">
    <property type="term" value="F:nucleic acid binding"/>
    <property type="evidence" value="ECO:0007669"/>
    <property type="project" value="InterPro"/>
</dbReference>
<name>A0A8J4YKM3_CHIOP</name>
<dbReference type="EMBL" id="JACEEZ010001478">
    <property type="protein sequence ID" value="KAG0729172.1"/>
    <property type="molecule type" value="Genomic_DNA"/>
</dbReference>
<dbReference type="Pfam" id="PF03184">
    <property type="entry name" value="DDE_1"/>
    <property type="match status" value="1"/>
</dbReference>